<comment type="caution">
    <text evidence="7">The sequence shown here is derived from an EMBL/GenBank/DDBJ whole genome shotgun (WGS) entry which is preliminary data.</text>
</comment>
<feature type="transmembrane region" description="Helical" evidence="5">
    <location>
        <begin position="108"/>
        <end position="133"/>
    </location>
</feature>
<keyword evidence="4 5" id="KW-0472">Membrane</keyword>
<keyword evidence="2 5" id="KW-0812">Transmembrane</keyword>
<reference evidence="7 8" key="1">
    <citation type="submission" date="2017-10" db="EMBL/GenBank/DDBJ databases">
        <title>Extensive intraspecific genome diversity in a model arbuscular mycorrhizal fungus.</title>
        <authorList>
            <person name="Chen E.C.H."/>
            <person name="Morin E."/>
            <person name="Baudet D."/>
            <person name="Noel J."/>
            <person name="Ndikumana S."/>
            <person name="Charron P."/>
            <person name="St-Onge C."/>
            <person name="Giorgi J."/>
            <person name="Grigoriev I.V."/>
            <person name="Roux C."/>
            <person name="Martin F.M."/>
            <person name="Corradi N."/>
        </authorList>
    </citation>
    <scope>NUCLEOTIDE SEQUENCE [LARGE SCALE GENOMIC DNA]</scope>
    <source>
        <strain evidence="7 8">A1</strain>
    </source>
</reference>
<proteinExistence type="predicted"/>
<keyword evidence="3 5" id="KW-1133">Transmembrane helix</keyword>
<dbReference type="VEuPathDB" id="FungiDB:RhiirA1_439367"/>
<dbReference type="VEuPathDB" id="FungiDB:RhiirFUN_017503"/>
<evidence type="ECO:0000259" key="6">
    <source>
        <dbReference type="PROSITE" id="PS50262"/>
    </source>
</evidence>
<gene>
    <name evidence="7" type="ORF">RhiirA1_439367</name>
</gene>
<feature type="transmembrane region" description="Helical" evidence="5">
    <location>
        <begin position="240"/>
        <end position="260"/>
    </location>
</feature>
<dbReference type="Gene3D" id="1.20.1070.10">
    <property type="entry name" value="Rhodopsin 7-helix transmembrane proteins"/>
    <property type="match status" value="1"/>
</dbReference>
<dbReference type="GO" id="GO:0005886">
    <property type="term" value="C:plasma membrane"/>
    <property type="evidence" value="ECO:0007669"/>
    <property type="project" value="TreeGrafter"/>
</dbReference>
<protein>
    <recommendedName>
        <fullName evidence="6">G-protein coupled receptors family 1 profile domain-containing protein</fullName>
    </recommendedName>
</protein>
<dbReference type="VEuPathDB" id="FungiDB:FUN_000092"/>
<evidence type="ECO:0000313" key="7">
    <source>
        <dbReference type="EMBL" id="PKC70592.1"/>
    </source>
</evidence>
<dbReference type="EMBL" id="LLXH01000212">
    <property type="protein sequence ID" value="PKC70592.1"/>
    <property type="molecule type" value="Genomic_DNA"/>
</dbReference>
<evidence type="ECO:0000256" key="3">
    <source>
        <dbReference type="ARBA" id="ARBA00022989"/>
    </source>
</evidence>
<evidence type="ECO:0000256" key="2">
    <source>
        <dbReference type="ARBA" id="ARBA00022692"/>
    </source>
</evidence>
<name>A0A2N0S4V2_9GLOM</name>
<feature type="transmembrane region" description="Helical" evidence="5">
    <location>
        <begin position="60"/>
        <end position="81"/>
    </location>
</feature>
<organism evidence="7 8">
    <name type="scientific">Rhizophagus irregularis</name>
    <dbReference type="NCBI Taxonomy" id="588596"/>
    <lineage>
        <taxon>Eukaryota</taxon>
        <taxon>Fungi</taxon>
        <taxon>Fungi incertae sedis</taxon>
        <taxon>Mucoromycota</taxon>
        <taxon>Glomeromycotina</taxon>
        <taxon>Glomeromycetes</taxon>
        <taxon>Glomerales</taxon>
        <taxon>Glomeraceae</taxon>
        <taxon>Rhizophagus</taxon>
    </lineage>
</organism>
<comment type="subcellular location">
    <subcellularLocation>
        <location evidence="1">Membrane</location>
        <topology evidence="1">Multi-pass membrane protein</topology>
    </subcellularLocation>
</comment>
<evidence type="ECO:0000256" key="5">
    <source>
        <dbReference type="SAM" id="Phobius"/>
    </source>
</evidence>
<reference evidence="7 8" key="2">
    <citation type="submission" date="2017-10" db="EMBL/GenBank/DDBJ databases">
        <title>Genome analyses suggest a sexual origin of heterokaryosis in a supposedly ancient asexual fungus.</title>
        <authorList>
            <person name="Corradi N."/>
            <person name="Sedzielewska K."/>
            <person name="Noel J."/>
            <person name="Charron P."/>
            <person name="Farinelli L."/>
            <person name="Marton T."/>
            <person name="Kruger M."/>
            <person name="Pelin A."/>
            <person name="Brachmann A."/>
            <person name="Corradi N."/>
        </authorList>
    </citation>
    <scope>NUCLEOTIDE SEQUENCE [LARGE SCALE GENOMIC DNA]</scope>
    <source>
        <strain evidence="7 8">A1</strain>
    </source>
</reference>
<dbReference type="InterPro" id="IPR017452">
    <property type="entry name" value="GPCR_Rhodpsn_7TM"/>
</dbReference>
<dbReference type="PANTHER" id="PTHR23112:SF0">
    <property type="entry name" value="TRANSMEMBRANE PROTEIN 116"/>
    <property type="match status" value="1"/>
</dbReference>
<dbReference type="GO" id="GO:0004930">
    <property type="term" value="F:G protein-coupled receptor activity"/>
    <property type="evidence" value="ECO:0007669"/>
    <property type="project" value="TreeGrafter"/>
</dbReference>
<dbReference type="AlphaFoldDB" id="A0A2N0S4V2"/>
<evidence type="ECO:0000256" key="1">
    <source>
        <dbReference type="ARBA" id="ARBA00004141"/>
    </source>
</evidence>
<evidence type="ECO:0000313" key="8">
    <source>
        <dbReference type="Proteomes" id="UP000232688"/>
    </source>
</evidence>
<dbReference type="PANTHER" id="PTHR23112">
    <property type="entry name" value="G PROTEIN-COUPLED RECEPTOR 157-RELATED"/>
    <property type="match status" value="1"/>
</dbReference>
<sequence length="330" mass="38090">MNNPPDGYSTDTVMADFYIVTIIPLTLNILNLLGSSYIFYRTYLRWKFDYDNFNLLSIKFPFYIAITDFLFSEIILIDFSYTVSNVSVLETFGEPIVWPTPFCEILGFFNVSFTLLNMLLVGSISFVTWLRVVQEYYFDWGKCDYKIWFPVGFLSFIIPMVSVRDLGAKKYWCGIKDGSNSLISTLLLITILLTLLTIVFCYVHVLKTFHDVKDDNSSSIAHSEVNVEQRNSRNIIEKKILAKVLTYILVFIFQYIPLMLNDIFELVKVHYILLNAISLSAISIGGISNLFQYVRNERFLIIPNNSILNGSDSLNNNINLEEREQTKSLN</sequence>
<dbReference type="Proteomes" id="UP000232688">
    <property type="component" value="Unassembled WGS sequence"/>
</dbReference>
<dbReference type="OrthoDB" id="2376869at2759"/>
<dbReference type="GO" id="GO:0007189">
    <property type="term" value="P:adenylate cyclase-activating G protein-coupled receptor signaling pathway"/>
    <property type="evidence" value="ECO:0007669"/>
    <property type="project" value="TreeGrafter"/>
</dbReference>
<feature type="transmembrane region" description="Helical" evidence="5">
    <location>
        <begin position="17"/>
        <end position="40"/>
    </location>
</feature>
<feature type="transmembrane region" description="Helical" evidence="5">
    <location>
        <begin position="145"/>
        <end position="162"/>
    </location>
</feature>
<accession>A0A2N0S4V2</accession>
<evidence type="ECO:0000256" key="4">
    <source>
        <dbReference type="ARBA" id="ARBA00023136"/>
    </source>
</evidence>
<feature type="transmembrane region" description="Helical" evidence="5">
    <location>
        <begin position="272"/>
        <end position="291"/>
    </location>
</feature>
<feature type="domain" description="G-protein coupled receptors family 1 profile" evidence="6">
    <location>
        <begin position="34"/>
        <end position="293"/>
    </location>
</feature>
<feature type="transmembrane region" description="Helical" evidence="5">
    <location>
        <begin position="182"/>
        <end position="203"/>
    </location>
</feature>
<dbReference type="PROSITE" id="PS50262">
    <property type="entry name" value="G_PROTEIN_RECEP_F1_2"/>
    <property type="match status" value="1"/>
</dbReference>